<reference evidence="2 3" key="1">
    <citation type="journal article" date="2006" name="Nat. Biotechnol.">
        <title>Complete genome of the mutualistic, N2-fixing grass endophyte Azoarcus sp. strain BH72.</title>
        <authorList>
            <person name="Krause A."/>
            <person name="Ramakumar A."/>
            <person name="Bartels D."/>
            <person name="Battistoni F."/>
            <person name="Bekel T."/>
            <person name="Boch J."/>
            <person name="Boehm M."/>
            <person name="Friedrich F."/>
            <person name="Hurek T."/>
            <person name="Krause L."/>
            <person name="Linke B."/>
            <person name="McHardy A.C."/>
            <person name="Sarkar A."/>
            <person name="Schneiker S."/>
            <person name="Syed A.A."/>
            <person name="Thauer R."/>
            <person name="Vorhoelter F.-J."/>
            <person name="Weidner S."/>
            <person name="Puehler A."/>
            <person name="Reinhold-Hurek B."/>
            <person name="Kaiser O."/>
            <person name="Goesmann A."/>
        </authorList>
    </citation>
    <scope>NUCLEOTIDE SEQUENCE [LARGE SCALE GENOMIC DNA]</scope>
    <source>
        <strain evidence="2 3">BH72</strain>
    </source>
</reference>
<accession>A1K844</accession>
<gene>
    <name evidence="2" type="ordered locus">azo2382</name>
</gene>
<dbReference type="EMBL" id="AM406670">
    <property type="protein sequence ID" value="CAL94999.1"/>
    <property type="molecule type" value="Genomic_DNA"/>
</dbReference>
<protein>
    <submittedName>
        <fullName evidence="2">Conserved hypothetical secreted protein</fullName>
    </submittedName>
</protein>
<dbReference type="RefSeq" id="WP_011766113.1">
    <property type="nucleotide sequence ID" value="NC_008702.1"/>
</dbReference>
<evidence type="ECO:0000256" key="1">
    <source>
        <dbReference type="SAM" id="SignalP"/>
    </source>
</evidence>
<dbReference type="STRING" id="62928.azo2382"/>
<feature type="chain" id="PRO_5002635626" evidence="1">
    <location>
        <begin position="28"/>
        <end position="302"/>
    </location>
</feature>
<proteinExistence type="predicted"/>
<dbReference type="AlphaFoldDB" id="A1K844"/>
<dbReference type="HOGENOM" id="CLU_930451_0_0_4"/>
<keyword evidence="3" id="KW-1185">Reference proteome</keyword>
<keyword evidence="1" id="KW-0732">Signal</keyword>
<dbReference type="KEGG" id="azo:azo2382"/>
<dbReference type="KEGG" id="aoa:dqs_2508"/>
<dbReference type="Pfam" id="PF20367">
    <property type="entry name" value="DUF6662"/>
    <property type="match status" value="1"/>
</dbReference>
<dbReference type="Proteomes" id="UP000002588">
    <property type="component" value="Chromosome"/>
</dbReference>
<evidence type="ECO:0000313" key="2">
    <source>
        <dbReference type="EMBL" id="CAL94999.1"/>
    </source>
</evidence>
<name>A1K844_AZOSB</name>
<dbReference type="InterPro" id="IPR046603">
    <property type="entry name" value="DUF6662"/>
</dbReference>
<feature type="signal peptide" evidence="1">
    <location>
        <begin position="1"/>
        <end position="27"/>
    </location>
</feature>
<sequence>MTARTSASAAKLLLPAVLAGAFGLAQADENLFGYVKGAETLPQGSWELYEILTQRSDKGTGTYRALDSKTELEYGLTHRLTGSAAFKMMSVDTKGLLINGYLPEDRKTGLRASGVELALKYNFLSAAKDDLGLSSTFEFNYDWLDPHSGQDKTKFEFELGLQLQKYFAEGQVSWVGNAALETTYAKRGKISNLPADFEWSTDPEMEIGLKFGTGISYRFAPKWSIALEALYEAENETEVGLERWSIFAGPTLHYGDKQWWFTATWMPQIRGGGERYDGQRDTDLHLIEKTKQEIRFKVGYNF</sequence>
<organism evidence="2 3">
    <name type="scientific">Azoarcus sp. (strain BH72)</name>
    <dbReference type="NCBI Taxonomy" id="418699"/>
    <lineage>
        <taxon>Bacteria</taxon>
        <taxon>Pseudomonadati</taxon>
        <taxon>Pseudomonadota</taxon>
        <taxon>Betaproteobacteria</taxon>
        <taxon>Rhodocyclales</taxon>
        <taxon>Zoogloeaceae</taxon>
        <taxon>Azoarcus</taxon>
    </lineage>
</organism>
<dbReference type="eggNOG" id="ENOG502ZA05">
    <property type="taxonomic scope" value="Bacteria"/>
</dbReference>
<evidence type="ECO:0000313" key="3">
    <source>
        <dbReference type="Proteomes" id="UP000002588"/>
    </source>
</evidence>